<reference evidence="2 3" key="1">
    <citation type="submission" date="2022-04" db="EMBL/GenBank/DDBJ databases">
        <authorList>
            <person name="Ra J.-S."/>
            <person name="Kim S.-B."/>
        </authorList>
    </citation>
    <scope>NUCLEOTIDE SEQUENCE [LARGE SCALE GENOMIC DNA]</scope>
    <source>
        <strain evidence="2 3">MMS21-Er5</strain>
    </source>
</reference>
<gene>
    <name evidence="2" type="ORF">M0M44_10830</name>
</gene>
<proteinExistence type="predicted"/>
<accession>A0ABY4M1D9</accession>
<feature type="chain" id="PRO_5046132403" description="Lipoprotein" evidence="1">
    <location>
        <begin position="20"/>
        <end position="203"/>
    </location>
</feature>
<keyword evidence="1" id="KW-0732">Signal</keyword>
<evidence type="ECO:0000256" key="1">
    <source>
        <dbReference type="SAM" id="SignalP"/>
    </source>
</evidence>
<dbReference type="PROSITE" id="PS51257">
    <property type="entry name" value="PROKAR_LIPOPROTEIN"/>
    <property type="match status" value="1"/>
</dbReference>
<feature type="signal peptide" evidence="1">
    <location>
        <begin position="1"/>
        <end position="19"/>
    </location>
</feature>
<evidence type="ECO:0000313" key="3">
    <source>
        <dbReference type="Proteomes" id="UP000829998"/>
    </source>
</evidence>
<evidence type="ECO:0000313" key="2">
    <source>
        <dbReference type="EMBL" id="UPZ17821.1"/>
    </source>
</evidence>
<organism evidence="2 3">
    <name type="scientific">Flavobacterium humidisoli</name>
    <dbReference type="NCBI Taxonomy" id="2937442"/>
    <lineage>
        <taxon>Bacteria</taxon>
        <taxon>Pseudomonadati</taxon>
        <taxon>Bacteroidota</taxon>
        <taxon>Flavobacteriia</taxon>
        <taxon>Flavobacteriales</taxon>
        <taxon>Flavobacteriaceae</taxon>
        <taxon>Flavobacterium</taxon>
    </lineage>
</organism>
<evidence type="ECO:0008006" key="4">
    <source>
        <dbReference type="Google" id="ProtNLM"/>
    </source>
</evidence>
<sequence>MKKLILLFTISLMVTSCNSQTNLEALKYDEPFLEIIKNTKELGKDQDVIYGLKSYRTDNLKDFKFGDVSFSKYVMPNAYNADYNDLYIHVDNYENNNFIGFTAELVNKEEGEKLFLYLKQKYGNPEFCQPREGYKYQKGEGNYIWDNNNNLDYWILLSQTPRLKKDGSKFIYSRCVIIKKGTRVENSSDKKVFTVLESFKMSN</sequence>
<dbReference type="Proteomes" id="UP000829998">
    <property type="component" value="Chromosome"/>
</dbReference>
<dbReference type="RefSeq" id="WP_248729759.1">
    <property type="nucleotide sequence ID" value="NZ_CP096829.1"/>
</dbReference>
<protein>
    <recommendedName>
        <fullName evidence="4">Lipoprotein</fullName>
    </recommendedName>
</protein>
<keyword evidence="3" id="KW-1185">Reference proteome</keyword>
<dbReference type="EMBL" id="CP096829">
    <property type="protein sequence ID" value="UPZ17821.1"/>
    <property type="molecule type" value="Genomic_DNA"/>
</dbReference>
<name>A0ABY4M1D9_9FLAO</name>